<dbReference type="PANTHER" id="PTHR33057:SF6">
    <property type="entry name" value="TRANSCRIPTION REPRESSOR"/>
    <property type="match status" value="1"/>
</dbReference>
<gene>
    <name evidence="9" type="ORF">GUJ93_ZPchr0014g47460</name>
</gene>
<evidence type="ECO:0000256" key="5">
    <source>
        <dbReference type="ARBA" id="ARBA00023242"/>
    </source>
</evidence>
<evidence type="ECO:0000259" key="8">
    <source>
        <dbReference type="PROSITE" id="PS51754"/>
    </source>
</evidence>
<keyword evidence="10" id="KW-1185">Reference proteome</keyword>
<accession>A0A8J5SY48</accession>
<keyword evidence="2 6" id="KW-0678">Repressor</keyword>
<comment type="caution">
    <text evidence="9">The sequence shown here is derived from an EMBL/GenBank/DDBJ whole genome shotgun (WGS) entry which is preliminary data.</text>
</comment>
<evidence type="ECO:0000256" key="6">
    <source>
        <dbReference type="RuleBase" id="RU367028"/>
    </source>
</evidence>
<organism evidence="9 10">
    <name type="scientific">Zizania palustris</name>
    <name type="common">Northern wild rice</name>
    <dbReference type="NCBI Taxonomy" id="103762"/>
    <lineage>
        <taxon>Eukaryota</taxon>
        <taxon>Viridiplantae</taxon>
        <taxon>Streptophyta</taxon>
        <taxon>Embryophyta</taxon>
        <taxon>Tracheophyta</taxon>
        <taxon>Spermatophyta</taxon>
        <taxon>Magnoliopsida</taxon>
        <taxon>Liliopsida</taxon>
        <taxon>Poales</taxon>
        <taxon>Poaceae</taxon>
        <taxon>BOP clade</taxon>
        <taxon>Oryzoideae</taxon>
        <taxon>Oryzeae</taxon>
        <taxon>Zizaniinae</taxon>
        <taxon>Zizania</taxon>
    </lineage>
</organism>
<dbReference type="OrthoDB" id="1928390at2759"/>
<evidence type="ECO:0000256" key="7">
    <source>
        <dbReference type="SAM" id="MobiDB-lite"/>
    </source>
</evidence>
<keyword evidence="4 6" id="KW-0804">Transcription</keyword>
<dbReference type="PROSITE" id="PS51754">
    <property type="entry name" value="OVATE"/>
    <property type="match status" value="1"/>
</dbReference>
<evidence type="ECO:0000256" key="4">
    <source>
        <dbReference type="ARBA" id="ARBA00023163"/>
    </source>
</evidence>
<dbReference type="Proteomes" id="UP000729402">
    <property type="component" value="Unassembled WGS sequence"/>
</dbReference>
<reference evidence="9" key="2">
    <citation type="submission" date="2021-02" db="EMBL/GenBank/DDBJ databases">
        <authorList>
            <person name="Kimball J.A."/>
            <person name="Haas M.W."/>
            <person name="Macchietto M."/>
            <person name="Kono T."/>
            <person name="Duquette J."/>
            <person name="Shao M."/>
        </authorList>
    </citation>
    <scope>NUCLEOTIDE SEQUENCE</scope>
    <source>
        <tissue evidence="9">Fresh leaf tissue</tissue>
    </source>
</reference>
<feature type="compositionally biased region" description="Basic and acidic residues" evidence="7">
    <location>
        <begin position="1"/>
        <end position="12"/>
    </location>
</feature>
<dbReference type="Pfam" id="PF04844">
    <property type="entry name" value="Ovate"/>
    <property type="match status" value="1"/>
</dbReference>
<evidence type="ECO:0000256" key="2">
    <source>
        <dbReference type="ARBA" id="ARBA00022491"/>
    </source>
</evidence>
<keyword evidence="5 6" id="KW-0539">Nucleus</keyword>
<sequence length="197" mass="22306">MDENGSKEDGKHLPPPQAPKHRKAKSCDNDGFRAGKLDGSLAVVKQSEDPRSDFRRSMLNMIVENKIVTGDELRELLRRFLELNAPHHHDAILWAFTEIWDEVFAAPTELRLEPPRQQPGSERHLVAGTVNRHGACSNATHCYYHVLVLPDSPLEQLVQYCLPASGTVERGRVLVVGWMEMVERPESPCIEWAVARR</sequence>
<name>A0A8J5SY48_ZIZPA</name>
<dbReference type="NCBIfam" id="TIGR01568">
    <property type="entry name" value="A_thal_3678"/>
    <property type="match status" value="1"/>
</dbReference>
<evidence type="ECO:0000313" key="10">
    <source>
        <dbReference type="Proteomes" id="UP000729402"/>
    </source>
</evidence>
<keyword evidence="3 6" id="KW-0805">Transcription regulation</keyword>
<protein>
    <recommendedName>
        <fullName evidence="6">Transcription repressor</fullName>
    </recommendedName>
    <alternativeName>
        <fullName evidence="6">Ovate family protein</fullName>
    </alternativeName>
</protein>
<dbReference type="EMBL" id="JAAALK010000086">
    <property type="protein sequence ID" value="KAG8082993.1"/>
    <property type="molecule type" value="Genomic_DNA"/>
</dbReference>
<dbReference type="InterPro" id="IPR038933">
    <property type="entry name" value="Ovate"/>
</dbReference>
<feature type="compositionally biased region" description="Basic and acidic residues" evidence="7">
    <location>
        <begin position="25"/>
        <end position="35"/>
    </location>
</feature>
<dbReference type="PANTHER" id="PTHR33057">
    <property type="entry name" value="TRANSCRIPTION REPRESSOR OFP7-RELATED"/>
    <property type="match status" value="1"/>
</dbReference>
<dbReference type="GO" id="GO:0005634">
    <property type="term" value="C:nucleus"/>
    <property type="evidence" value="ECO:0007669"/>
    <property type="project" value="UniProtKB-SubCell"/>
</dbReference>
<dbReference type="InterPro" id="IPR006458">
    <property type="entry name" value="Ovate_C"/>
</dbReference>
<evidence type="ECO:0000256" key="1">
    <source>
        <dbReference type="ARBA" id="ARBA00004123"/>
    </source>
</evidence>
<feature type="domain" description="OVATE" evidence="8">
    <location>
        <begin position="43"/>
        <end position="102"/>
    </location>
</feature>
<reference evidence="9" key="1">
    <citation type="journal article" date="2021" name="bioRxiv">
        <title>Whole Genome Assembly and Annotation of Northern Wild Rice, Zizania palustris L., Supports a Whole Genome Duplication in the Zizania Genus.</title>
        <authorList>
            <person name="Haas M."/>
            <person name="Kono T."/>
            <person name="Macchietto M."/>
            <person name="Millas R."/>
            <person name="McGilp L."/>
            <person name="Shao M."/>
            <person name="Duquette J."/>
            <person name="Hirsch C.N."/>
            <person name="Kimball J."/>
        </authorList>
    </citation>
    <scope>NUCLEOTIDE SEQUENCE</scope>
    <source>
        <tissue evidence="9">Fresh leaf tissue</tissue>
    </source>
</reference>
<comment type="function">
    <text evidence="6">Transcriptional repressor that regulates multiple aspects of plant growth and development.</text>
</comment>
<dbReference type="AlphaFoldDB" id="A0A8J5SY48"/>
<feature type="region of interest" description="Disordered" evidence="7">
    <location>
        <begin position="1"/>
        <end position="35"/>
    </location>
</feature>
<proteinExistence type="predicted"/>
<evidence type="ECO:0000256" key="3">
    <source>
        <dbReference type="ARBA" id="ARBA00023015"/>
    </source>
</evidence>
<evidence type="ECO:0000313" key="9">
    <source>
        <dbReference type="EMBL" id="KAG8082993.1"/>
    </source>
</evidence>
<dbReference type="GO" id="GO:0045892">
    <property type="term" value="P:negative regulation of DNA-templated transcription"/>
    <property type="evidence" value="ECO:0007669"/>
    <property type="project" value="UniProtKB-UniRule"/>
</dbReference>
<comment type="subcellular location">
    <subcellularLocation>
        <location evidence="1 6">Nucleus</location>
    </subcellularLocation>
</comment>